<dbReference type="SUPFAM" id="SSF50182">
    <property type="entry name" value="Sm-like ribonucleoproteins"/>
    <property type="match status" value="1"/>
</dbReference>
<proteinExistence type="inferred from homology"/>
<gene>
    <name evidence="11" type="ORF">EV680_10212</name>
</gene>
<dbReference type="EMBL" id="SLXE01000002">
    <property type="protein sequence ID" value="TCP10117.1"/>
    <property type="molecule type" value="Genomic_DNA"/>
</dbReference>
<comment type="similarity">
    <text evidence="2">Belongs to the MscS (TC 1.A.23) family.</text>
</comment>
<evidence type="ECO:0000256" key="6">
    <source>
        <dbReference type="ARBA" id="ARBA00023136"/>
    </source>
</evidence>
<accession>A0ABY2C173</accession>
<evidence type="ECO:0000256" key="7">
    <source>
        <dbReference type="SAM" id="MobiDB-lite"/>
    </source>
</evidence>
<evidence type="ECO:0000256" key="3">
    <source>
        <dbReference type="ARBA" id="ARBA00022475"/>
    </source>
</evidence>
<dbReference type="PANTHER" id="PTHR30347:SF1">
    <property type="entry name" value="MECHANOSENSITIVE CHANNEL MSCK"/>
    <property type="match status" value="1"/>
</dbReference>
<evidence type="ECO:0000259" key="10">
    <source>
        <dbReference type="Pfam" id="PF21082"/>
    </source>
</evidence>
<comment type="subcellular location">
    <subcellularLocation>
        <location evidence="1">Cell membrane</location>
        <topology evidence="1">Multi-pass membrane protein</topology>
    </subcellularLocation>
</comment>
<evidence type="ECO:0000256" key="2">
    <source>
        <dbReference type="ARBA" id="ARBA00008017"/>
    </source>
</evidence>
<dbReference type="SUPFAM" id="SSF82689">
    <property type="entry name" value="Mechanosensitive channel protein MscS (YggB), C-terminal domain"/>
    <property type="match status" value="1"/>
</dbReference>
<feature type="compositionally biased region" description="Basic and acidic residues" evidence="7">
    <location>
        <begin position="469"/>
        <end position="482"/>
    </location>
</feature>
<dbReference type="InterPro" id="IPR011066">
    <property type="entry name" value="MscS_channel_C_sf"/>
</dbReference>
<organism evidence="11 12">
    <name type="scientific">Uruburuella suis</name>
    <dbReference type="NCBI Taxonomy" id="252130"/>
    <lineage>
        <taxon>Bacteria</taxon>
        <taxon>Pseudomonadati</taxon>
        <taxon>Pseudomonadota</taxon>
        <taxon>Betaproteobacteria</taxon>
        <taxon>Neisseriales</taxon>
        <taxon>Neisseriaceae</taxon>
        <taxon>Uruburuella</taxon>
    </lineage>
</organism>
<dbReference type="Gene3D" id="2.30.30.60">
    <property type="match status" value="1"/>
</dbReference>
<dbReference type="InterPro" id="IPR049278">
    <property type="entry name" value="MS_channel_C"/>
</dbReference>
<keyword evidence="5 8" id="KW-1133">Transmembrane helix</keyword>
<comment type="caution">
    <text evidence="11">The sequence shown here is derived from an EMBL/GenBank/DDBJ whole genome shotgun (WGS) entry which is preliminary data.</text>
</comment>
<feature type="transmembrane region" description="Helical" evidence="8">
    <location>
        <begin position="49"/>
        <end position="72"/>
    </location>
</feature>
<evidence type="ECO:0000313" key="11">
    <source>
        <dbReference type="EMBL" id="TCP10117.1"/>
    </source>
</evidence>
<sequence>MSDTLNQVSAQSTEIIKNTGANLVDFFTHLFARERFASHLLERSFNQPLGWIELGTCIALMVLTYWLSGYLIGRRAQKPTKWAALSHIGRRVLWPLMLLAAAVAALFTWTALGFNGVWLQLLVMAARWMIIIRLLLAVVHAALPNNKITDMLESTLSGVLWVSFVLWISGIDDVVINMLKSVQLPIGSITLNLYTILTGLVWVAVIMVFALWLSRTINSRLMNSNRLDMNLRIVLSKVVTTVLVTLAVLIALPLVGINLTVLSVFSGALGVGIGFGLQKVASNYISGFIILGDRSIRPGDRLTVNDFTGYVTKITSRFVVLRSAGGSEALIPNETFVTSTVINESYTGKSLWQNLNIQVAYHTDLTQAMRILEEAAAAQERVETDPAPKAFLVEFADNGVNLRVGFWVRDPENGFLGLFSAILLDIWARFNENGIEFPFPQREIRILNDAPEPSDAAMLHAGLKARSSTRSDEPDNEHGAHS</sequence>
<dbReference type="InterPro" id="IPR010920">
    <property type="entry name" value="LSM_dom_sf"/>
</dbReference>
<keyword evidence="3" id="KW-1003">Cell membrane</keyword>
<dbReference type="Proteomes" id="UP000294721">
    <property type="component" value="Unassembled WGS sequence"/>
</dbReference>
<dbReference type="InterPro" id="IPR023408">
    <property type="entry name" value="MscS_beta-dom_sf"/>
</dbReference>
<keyword evidence="6 8" id="KW-0472">Membrane</keyword>
<evidence type="ECO:0000313" key="12">
    <source>
        <dbReference type="Proteomes" id="UP000294721"/>
    </source>
</evidence>
<feature type="transmembrane region" description="Helical" evidence="8">
    <location>
        <begin position="92"/>
        <end position="112"/>
    </location>
</feature>
<dbReference type="PANTHER" id="PTHR30347">
    <property type="entry name" value="POTASSIUM CHANNEL RELATED"/>
    <property type="match status" value="1"/>
</dbReference>
<dbReference type="InterPro" id="IPR052702">
    <property type="entry name" value="MscS-like_channel"/>
</dbReference>
<feature type="domain" description="Mechanosensitive ion channel MscS" evidence="9">
    <location>
        <begin position="280"/>
        <end position="345"/>
    </location>
</feature>
<dbReference type="RefSeq" id="WP_207894262.1">
    <property type="nucleotide sequence ID" value="NZ_CALJUB010000104.1"/>
</dbReference>
<feature type="domain" description="Mechanosensitive ion channel MscS C-terminal" evidence="10">
    <location>
        <begin position="355"/>
        <end position="437"/>
    </location>
</feature>
<name>A0ABY2C173_9NEIS</name>
<protein>
    <submittedName>
        <fullName evidence="11">Mechanosensitive ion channel-like protein</fullName>
    </submittedName>
</protein>
<evidence type="ECO:0000256" key="8">
    <source>
        <dbReference type="SAM" id="Phobius"/>
    </source>
</evidence>
<keyword evidence="12" id="KW-1185">Reference proteome</keyword>
<feature type="transmembrane region" description="Helical" evidence="8">
    <location>
        <begin position="191"/>
        <end position="213"/>
    </location>
</feature>
<feature type="transmembrane region" description="Helical" evidence="8">
    <location>
        <begin position="151"/>
        <end position="171"/>
    </location>
</feature>
<evidence type="ECO:0000256" key="1">
    <source>
        <dbReference type="ARBA" id="ARBA00004651"/>
    </source>
</evidence>
<dbReference type="Pfam" id="PF21082">
    <property type="entry name" value="MS_channel_3rd"/>
    <property type="match status" value="1"/>
</dbReference>
<keyword evidence="4 8" id="KW-0812">Transmembrane</keyword>
<feature type="transmembrane region" description="Helical" evidence="8">
    <location>
        <begin position="118"/>
        <end position="139"/>
    </location>
</feature>
<dbReference type="Gene3D" id="3.30.70.100">
    <property type="match status" value="1"/>
</dbReference>
<evidence type="ECO:0000256" key="4">
    <source>
        <dbReference type="ARBA" id="ARBA00022692"/>
    </source>
</evidence>
<feature type="transmembrane region" description="Helical" evidence="8">
    <location>
        <begin position="234"/>
        <end position="253"/>
    </location>
</feature>
<feature type="region of interest" description="Disordered" evidence="7">
    <location>
        <begin position="458"/>
        <end position="482"/>
    </location>
</feature>
<dbReference type="InterPro" id="IPR006685">
    <property type="entry name" value="MscS_channel_2nd"/>
</dbReference>
<evidence type="ECO:0000256" key="5">
    <source>
        <dbReference type="ARBA" id="ARBA00022989"/>
    </source>
</evidence>
<dbReference type="Pfam" id="PF00924">
    <property type="entry name" value="MS_channel_2nd"/>
    <property type="match status" value="1"/>
</dbReference>
<dbReference type="SUPFAM" id="SSF82861">
    <property type="entry name" value="Mechanosensitive channel protein MscS (YggB), transmembrane region"/>
    <property type="match status" value="1"/>
</dbReference>
<reference evidence="11 12" key="1">
    <citation type="submission" date="2019-03" db="EMBL/GenBank/DDBJ databases">
        <title>Genomic Encyclopedia of Type Strains, Phase IV (KMG-IV): sequencing the most valuable type-strain genomes for metagenomic binning, comparative biology and taxonomic classification.</title>
        <authorList>
            <person name="Goeker M."/>
        </authorList>
    </citation>
    <scope>NUCLEOTIDE SEQUENCE [LARGE SCALE GENOMIC DNA]</scope>
    <source>
        <strain evidence="11 12">DSM 17474</strain>
    </source>
</reference>
<dbReference type="InterPro" id="IPR011014">
    <property type="entry name" value="MscS_channel_TM-2"/>
</dbReference>
<evidence type="ECO:0000259" key="9">
    <source>
        <dbReference type="Pfam" id="PF00924"/>
    </source>
</evidence>
<dbReference type="Gene3D" id="1.10.287.1260">
    <property type="match status" value="1"/>
</dbReference>